<dbReference type="PROSITE" id="PS50011">
    <property type="entry name" value="PROTEIN_KINASE_DOM"/>
    <property type="match status" value="1"/>
</dbReference>
<dbReference type="Gene3D" id="1.10.510.10">
    <property type="entry name" value="Transferase(Phosphotransferase) domain 1"/>
    <property type="match status" value="1"/>
</dbReference>
<dbReference type="PANTHER" id="PTHR44329">
    <property type="entry name" value="SERINE/THREONINE-PROTEIN KINASE TNNI3K-RELATED"/>
    <property type="match status" value="1"/>
</dbReference>
<gene>
    <name evidence="4" type="ORF">RCL2_000881800</name>
</gene>
<evidence type="ECO:0000259" key="3">
    <source>
        <dbReference type="PROSITE" id="PS50011"/>
    </source>
</evidence>
<sequence>MQLKINTSYDEIFEWIPYNQFDDIKEVSKNDSATLHSAIWINGPLEYNYEKEENKRVSNKVVALKCLNNSQNGVNEFMNEIKSYSNNKKIYGVSQNPDTKDYIMVLKNDYCKICGKMFRDDNWCKLCQMNNIRQNFVNWTSENEKIDDFIQEMQMRINDFNDIIVEWIPYNQFNDIKEIGKGGFSKVYSAIWMDGPLKYDTYSRKYKRIPNKEVALKILNNSQNISKEFLNEGGDFYNYINNYIINWSWFERLDALLKIISGLKTIHENNIVHRDFHTGNILASFNNNGFHYAMSGNFLCNVYISDMGLCEEANNVDKTKIYGVMPFVAPEVLRGKPYTQAADIYSFALNICNRFRPEINEQEAPKCYVDLMTRCWDSNPDNRPNAIEIEELIELFNENDNEEIKNQFENVVKYRMANLPPIDNNQSTIHPQACYTSRLLNPFTKGLTECLDCVIND</sequence>
<dbReference type="InterPro" id="IPR051681">
    <property type="entry name" value="Ser/Thr_Kinases-Pseudokinases"/>
</dbReference>
<dbReference type="Proteomes" id="UP000615446">
    <property type="component" value="Unassembled WGS sequence"/>
</dbReference>
<organism evidence="4 5">
    <name type="scientific">Rhizophagus clarus</name>
    <dbReference type="NCBI Taxonomy" id="94130"/>
    <lineage>
        <taxon>Eukaryota</taxon>
        <taxon>Fungi</taxon>
        <taxon>Fungi incertae sedis</taxon>
        <taxon>Mucoromycota</taxon>
        <taxon>Glomeromycotina</taxon>
        <taxon>Glomeromycetes</taxon>
        <taxon>Glomerales</taxon>
        <taxon>Glomeraceae</taxon>
        <taxon>Rhizophagus</taxon>
    </lineage>
</organism>
<evidence type="ECO:0000313" key="4">
    <source>
        <dbReference type="EMBL" id="GES81572.1"/>
    </source>
</evidence>
<dbReference type="InterPro" id="IPR011009">
    <property type="entry name" value="Kinase-like_dom_sf"/>
</dbReference>
<reference evidence="4" key="1">
    <citation type="submission" date="2019-10" db="EMBL/GenBank/DDBJ databases">
        <title>Conservation and host-specific expression of non-tandemly repeated heterogenous ribosome RNA gene in arbuscular mycorrhizal fungi.</title>
        <authorList>
            <person name="Maeda T."/>
            <person name="Kobayashi Y."/>
            <person name="Nakagawa T."/>
            <person name="Ezawa T."/>
            <person name="Yamaguchi K."/>
            <person name="Bino T."/>
            <person name="Nishimoto Y."/>
            <person name="Shigenobu S."/>
            <person name="Kawaguchi M."/>
        </authorList>
    </citation>
    <scope>NUCLEOTIDE SEQUENCE</scope>
    <source>
        <strain evidence="4">HR1</strain>
    </source>
</reference>
<dbReference type="EMBL" id="BLAL01000058">
    <property type="protein sequence ID" value="GES81572.1"/>
    <property type="molecule type" value="Genomic_DNA"/>
</dbReference>
<accession>A0A8H3L9P6</accession>
<dbReference type="InterPro" id="IPR000719">
    <property type="entry name" value="Prot_kinase_dom"/>
</dbReference>
<keyword evidence="2" id="KW-0067">ATP-binding</keyword>
<dbReference type="Gene3D" id="3.30.200.20">
    <property type="entry name" value="Phosphorylase Kinase, domain 1"/>
    <property type="match status" value="1"/>
</dbReference>
<feature type="domain" description="Protein kinase" evidence="3">
    <location>
        <begin position="173"/>
        <end position="396"/>
    </location>
</feature>
<keyword evidence="4" id="KW-0808">Transferase</keyword>
<dbReference type="Pfam" id="PF00069">
    <property type="entry name" value="Pkinase"/>
    <property type="match status" value="1"/>
</dbReference>
<dbReference type="PANTHER" id="PTHR44329:SF298">
    <property type="entry name" value="MIXED LINEAGE KINASE DOMAIN-LIKE PROTEIN"/>
    <property type="match status" value="1"/>
</dbReference>
<keyword evidence="4" id="KW-0418">Kinase</keyword>
<name>A0A8H3L9P6_9GLOM</name>
<dbReference type="OrthoDB" id="2358728at2759"/>
<evidence type="ECO:0000256" key="2">
    <source>
        <dbReference type="ARBA" id="ARBA00022840"/>
    </source>
</evidence>
<comment type="caution">
    <text evidence="4">The sequence shown here is derived from an EMBL/GenBank/DDBJ whole genome shotgun (WGS) entry which is preliminary data.</text>
</comment>
<dbReference type="AlphaFoldDB" id="A0A8H3L9P6"/>
<dbReference type="GO" id="GO:0004674">
    <property type="term" value="F:protein serine/threonine kinase activity"/>
    <property type="evidence" value="ECO:0007669"/>
    <property type="project" value="TreeGrafter"/>
</dbReference>
<proteinExistence type="predicted"/>
<dbReference type="GO" id="GO:0005524">
    <property type="term" value="F:ATP binding"/>
    <property type="evidence" value="ECO:0007669"/>
    <property type="project" value="UniProtKB-KW"/>
</dbReference>
<dbReference type="SUPFAM" id="SSF56112">
    <property type="entry name" value="Protein kinase-like (PK-like)"/>
    <property type="match status" value="1"/>
</dbReference>
<evidence type="ECO:0000256" key="1">
    <source>
        <dbReference type="ARBA" id="ARBA00022741"/>
    </source>
</evidence>
<keyword evidence="1" id="KW-0547">Nucleotide-binding</keyword>
<evidence type="ECO:0000313" key="5">
    <source>
        <dbReference type="Proteomes" id="UP000615446"/>
    </source>
</evidence>
<protein>
    <submittedName>
        <fullName evidence="4">Kinase-like domain-containing protein</fullName>
    </submittedName>
</protein>